<dbReference type="GO" id="GO:0000155">
    <property type="term" value="F:phosphorelay sensor kinase activity"/>
    <property type="evidence" value="ECO:0007669"/>
    <property type="project" value="InterPro"/>
</dbReference>
<sequence length="349" mass="40844">MEFKNKATIFFWMFLFLAILLQLFANQEISFITAFSYSTCVILTLRVYLSYISGKWAQHFLANLNTLAFLGVMGISCLVATFALSVEGYLILTLTAPESTLKEVTNDRVAVIFGLFTFSAMVSGLNYSFEKYKQYLEREKELEVLQRKSLEMEIKLLRNQLSPHFTFNILNNLQFLIRKDQNEALLLLSQYSKILRYYVYESQKKLIPLDQEIIFLKEYFDLEKNRHAEELQISCEWHIPENELYIVPFVLATFVENAFKHVLPNQANDYFIKEYCTVDLQGNLTFEITNTFDENVAKTKSRGIGLKHAEERLTLAYPDQYQLMINEDNELFSVRLELTLEKQIGKEEL</sequence>
<keyword evidence="3" id="KW-0418">Kinase</keyword>
<dbReference type="RefSeq" id="WP_314508987.1">
    <property type="nucleotide sequence ID" value="NZ_JASJOU010000001.1"/>
</dbReference>
<comment type="caution">
    <text evidence="3">The sequence shown here is derived from an EMBL/GenBank/DDBJ whole genome shotgun (WGS) entry which is preliminary data.</text>
</comment>
<dbReference type="InterPro" id="IPR010559">
    <property type="entry name" value="Sig_transdc_His_kin_internal"/>
</dbReference>
<dbReference type="GO" id="GO:0016020">
    <property type="term" value="C:membrane"/>
    <property type="evidence" value="ECO:0007669"/>
    <property type="project" value="InterPro"/>
</dbReference>
<feature type="transmembrane region" description="Helical" evidence="1">
    <location>
        <begin position="7"/>
        <end position="25"/>
    </location>
</feature>
<evidence type="ECO:0000259" key="2">
    <source>
        <dbReference type="Pfam" id="PF06580"/>
    </source>
</evidence>
<accession>A0AAE3QWR5</accession>
<dbReference type="EMBL" id="JASJOU010000001">
    <property type="protein sequence ID" value="MDJ1499466.1"/>
    <property type="molecule type" value="Genomic_DNA"/>
</dbReference>
<feature type="transmembrane region" description="Helical" evidence="1">
    <location>
        <begin position="31"/>
        <end position="49"/>
    </location>
</feature>
<keyword evidence="4" id="KW-1185">Reference proteome</keyword>
<proteinExistence type="predicted"/>
<keyword evidence="1" id="KW-1133">Transmembrane helix</keyword>
<evidence type="ECO:0000313" key="3">
    <source>
        <dbReference type="EMBL" id="MDJ1499466.1"/>
    </source>
</evidence>
<reference evidence="3" key="1">
    <citation type="submission" date="2023-05" db="EMBL/GenBank/DDBJ databases">
        <authorList>
            <person name="Zhang X."/>
        </authorList>
    </citation>
    <scope>NUCLEOTIDE SEQUENCE</scope>
    <source>
        <strain evidence="3">BD1B2-1</strain>
    </source>
</reference>
<feature type="transmembrane region" description="Helical" evidence="1">
    <location>
        <begin position="61"/>
        <end position="84"/>
    </location>
</feature>
<dbReference type="AlphaFoldDB" id="A0AAE3QWR5"/>
<dbReference type="InterPro" id="IPR050640">
    <property type="entry name" value="Bact_2-comp_sensor_kinase"/>
</dbReference>
<feature type="domain" description="Signal transduction histidine kinase internal region" evidence="2">
    <location>
        <begin position="152"/>
        <end position="230"/>
    </location>
</feature>
<dbReference type="PANTHER" id="PTHR34220:SF7">
    <property type="entry name" value="SENSOR HISTIDINE KINASE YPDA"/>
    <property type="match status" value="1"/>
</dbReference>
<protein>
    <submittedName>
        <fullName evidence="3">Histidine kinase</fullName>
    </submittedName>
</protein>
<dbReference type="Pfam" id="PF06580">
    <property type="entry name" value="His_kinase"/>
    <property type="match status" value="1"/>
</dbReference>
<dbReference type="Proteomes" id="UP001232063">
    <property type="component" value="Unassembled WGS sequence"/>
</dbReference>
<gene>
    <name evidence="3" type="ORF">QNI22_02350</name>
</gene>
<keyword evidence="3" id="KW-0808">Transferase</keyword>
<dbReference type="PANTHER" id="PTHR34220">
    <property type="entry name" value="SENSOR HISTIDINE KINASE YPDA"/>
    <property type="match status" value="1"/>
</dbReference>
<evidence type="ECO:0000256" key="1">
    <source>
        <dbReference type="SAM" id="Phobius"/>
    </source>
</evidence>
<feature type="transmembrane region" description="Helical" evidence="1">
    <location>
        <begin position="109"/>
        <end position="129"/>
    </location>
</feature>
<keyword evidence="1" id="KW-0472">Membrane</keyword>
<organism evidence="3 4">
    <name type="scientific">Xanthocytophaga agilis</name>
    <dbReference type="NCBI Taxonomy" id="3048010"/>
    <lineage>
        <taxon>Bacteria</taxon>
        <taxon>Pseudomonadati</taxon>
        <taxon>Bacteroidota</taxon>
        <taxon>Cytophagia</taxon>
        <taxon>Cytophagales</taxon>
        <taxon>Rhodocytophagaceae</taxon>
        <taxon>Xanthocytophaga</taxon>
    </lineage>
</organism>
<name>A0AAE3QWR5_9BACT</name>
<evidence type="ECO:0000313" key="4">
    <source>
        <dbReference type="Proteomes" id="UP001232063"/>
    </source>
</evidence>
<keyword evidence="1" id="KW-0812">Transmembrane</keyword>